<feature type="transmembrane region" description="Helical" evidence="6">
    <location>
        <begin position="166"/>
        <end position="185"/>
    </location>
</feature>
<dbReference type="Pfam" id="PF07681">
    <property type="entry name" value="DoxX"/>
    <property type="match status" value="1"/>
</dbReference>
<accession>A0A3B0ZF20</accession>
<comment type="subcellular location">
    <subcellularLocation>
        <location evidence="1">Cell membrane</location>
        <topology evidence="1">Multi-pass membrane protein</topology>
    </subcellularLocation>
</comment>
<dbReference type="AlphaFoldDB" id="A0A3B0ZF20"/>
<feature type="transmembrane region" description="Helical" evidence="6">
    <location>
        <begin position="16"/>
        <end position="36"/>
    </location>
</feature>
<dbReference type="InterPro" id="IPR032808">
    <property type="entry name" value="DoxX"/>
</dbReference>
<evidence type="ECO:0000256" key="6">
    <source>
        <dbReference type="SAM" id="Phobius"/>
    </source>
</evidence>
<protein>
    <recommendedName>
        <fullName evidence="8">DoxX family protein</fullName>
    </recommendedName>
</protein>
<evidence type="ECO:0000256" key="5">
    <source>
        <dbReference type="ARBA" id="ARBA00023136"/>
    </source>
</evidence>
<feature type="transmembrane region" description="Helical" evidence="6">
    <location>
        <begin position="65"/>
        <end position="83"/>
    </location>
</feature>
<proteinExistence type="predicted"/>
<evidence type="ECO:0008006" key="8">
    <source>
        <dbReference type="Google" id="ProtNLM"/>
    </source>
</evidence>
<organism evidence="7">
    <name type="scientific">hydrothermal vent metagenome</name>
    <dbReference type="NCBI Taxonomy" id="652676"/>
    <lineage>
        <taxon>unclassified sequences</taxon>
        <taxon>metagenomes</taxon>
        <taxon>ecological metagenomes</taxon>
    </lineage>
</organism>
<dbReference type="InterPro" id="IPR051907">
    <property type="entry name" value="DoxX-like_oxidoreductase"/>
</dbReference>
<evidence type="ECO:0000313" key="7">
    <source>
        <dbReference type="EMBL" id="VAW92025.1"/>
    </source>
</evidence>
<evidence type="ECO:0000256" key="1">
    <source>
        <dbReference type="ARBA" id="ARBA00004651"/>
    </source>
</evidence>
<reference evidence="7" key="1">
    <citation type="submission" date="2018-06" db="EMBL/GenBank/DDBJ databases">
        <authorList>
            <person name="Zhirakovskaya E."/>
        </authorList>
    </citation>
    <scope>NUCLEOTIDE SEQUENCE</scope>
</reference>
<name>A0A3B0ZF20_9ZZZZ</name>
<feature type="transmembrane region" description="Helical" evidence="6">
    <location>
        <begin position="90"/>
        <end position="108"/>
    </location>
</feature>
<gene>
    <name evidence="7" type="ORF">MNBD_GAMMA23-859</name>
</gene>
<dbReference type="PANTHER" id="PTHR33452:SF19">
    <property type="entry name" value="DOXX FAMILY PROTEIN"/>
    <property type="match status" value="1"/>
</dbReference>
<dbReference type="GO" id="GO:0005886">
    <property type="term" value="C:plasma membrane"/>
    <property type="evidence" value="ECO:0007669"/>
    <property type="project" value="UniProtKB-SubCell"/>
</dbReference>
<evidence type="ECO:0000256" key="2">
    <source>
        <dbReference type="ARBA" id="ARBA00022475"/>
    </source>
</evidence>
<sequence length="197" mass="22187">MEKLLQLQGLLNRTRAVDFLAPLALRLYLAPIFWMAGLSKYNSFEDTSAWFGNPDWGLGLPFPDLLTFLATSTELAGAVMLLFGFGVRWISIPLMFTMVIAIFSVHWVNGWQAIADAKFCFFNCSDAIAASEKLGTVKELLKEHGNYDWLTEQGSVVILNNGIEFAVTYFIMLLTLFFIGSGKYASVDYWIAKKFNH</sequence>
<evidence type="ECO:0000256" key="4">
    <source>
        <dbReference type="ARBA" id="ARBA00022989"/>
    </source>
</evidence>
<dbReference type="EMBL" id="UOFT01000022">
    <property type="protein sequence ID" value="VAW92025.1"/>
    <property type="molecule type" value="Genomic_DNA"/>
</dbReference>
<evidence type="ECO:0000256" key="3">
    <source>
        <dbReference type="ARBA" id="ARBA00022692"/>
    </source>
</evidence>
<dbReference type="PANTHER" id="PTHR33452">
    <property type="entry name" value="OXIDOREDUCTASE CATD-RELATED"/>
    <property type="match status" value="1"/>
</dbReference>
<keyword evidence="4 6" id="KW-1133">Transmembrane helix</keyword>
<keyword evidence="3 6" id="KW-0812">Transmembrane</keyword>
<keyword evidence="2" id="KW-1003">Cell membrane</keyword>
<keyword evidence="5 6" id="KW-0472">Membrane</keyword>